<name>A0AAV9ULT1_9PEZI</name>
<feature type="domain" description="Nucleoside phosphorylase" evidence="2">
    <location>
        <begin position="715"/>
        <end position="836"/>
    </location>
</feature>
<gene>
    <name evidence="4" type="ORF">TWF730_001680</name>
</gene>
<dbReference type="InterPro" id="IPR056002">
    <property type="entry name" value="DUF7580"/>
</dbReference>
<keyword evidence="5" id="KW-1185">Reference proteome</keyword>
<dbReference type="EMBL" id="JAVHNS010000010">
    <property type="protein sequence ID" value="KAK6342202.1"/>
    <property type="molecule type" value="Genomic_DNA"/>
</dbReference>
<dbReference type="Proteomes" id="UP001373714">
    <property type="component" value="Unassembled WGS sequence"/>
</dbReference>
<dbReference type="SUPFAM" id="SSF53167">
    <property type="entry name" value="Purine and uridine phosphorylases"/>
    <property type="match status" value="1"/>
</dbReference>
<dbReference type="InterPro" id="IPR000845">
    <property type="entry name" value="Nucleoside_phosphorylase_d"/>
</dbReference>
<evidence type="ECO:0000313" key="5">
    <source>
        <dbReference type="Proteomes" id="UP001373714"/>
    </source>
</evidence>
<feature type="compositionally biased region" description="Polar residues" evidence="1">
    <location>
        <begin position="646"/>
        <end position="677"/>
    </location>
</feature>
<comment type="caution">
    <text evidence="4">The sequence shown here is derived from an EMBL/GenBank/DDBJ whole genome shotgun (WGS) entry which is preliminary data.</text>
</comment>
<dbReference type="GO" id="GO:0003824">
    <property type="term" value="F:catalytic activity"/>
    <property type="evidence" value="ECO:0007669"/>
    <property type="project" value="InterPro"/>
</dbReference>
<dbReference type="InterPro" id="IPR035994">
    <property type="entry name" value="Nucleoside_phosphorylase_sf"/>
</dbReference>
<feature type="region of interest" description="Disordered" evidence="1">
    <location>
        <begin position="297"/>
        <end position="319"/>
    </location>
</feature>
<evidence type="ECO:0000259" key="3">
    <source>
        <dbReference type="Pfam" id="PF24476"/>
    </source>
</evidence>
<dbReference type="Pfam" id="PF01048">
    <property type="entry name" value="PNP_UDP_1"/>
    <property type="match status" value="1"/>
</dbReference>
<protein>
    <recommendedName>
        <fullName evidence="6">Nucleoside phosphorylase domain-containing protein</fullName>
    </recommendedName>
</protein>
<dbReference type="PANTHER" id="PTHR46082">
    <property type="entry name" value="ATP/GTP-BINDING PROTEIN-RELATED"/>
    <property type="match status" value="1"/>
</dbReference>
<evidence type="ECO:0008006" key="6">
    <source>
        <dbReference type="Google" id="ProtNLM"/>
    </source>
</evidence>
<dbReference type="Pfam" id="PF24476">
    <property type="entry name" value="DUF7580"/>
    <property type="match status" value="1"/>
</dbReference>
<evidence type="ECO:0000313" key="4">
    <source>
        <dbReference type="EMBL" id="KAK6342202.1"/>
    </source>
</evidence>
<dbReference type="Gene3D" id="3.40.50.1580">
    <property type="entry name" value="Nucleoside phosphorylase domain"/>
    <property type="match status" value="1"/>
</dbReference>
<organism evidence="4 5">
    <name type="scientific">Orbilia blumenaviensis</name>
    <dbReference type="NCBI Taxonomy" id="1796055"/>
    <lineage>
        <taxon>Eukaryota</taxon>
        <taxon>Fungi</taxon>
        <taxon>Dikarya</taxon>
        <taxon>Ascomycota</taxon>
        <taxon>Pezizomycotina</taxon>
        <taxon>Orbiliomycetes</taxon>
        <taxon>Orbiliales</taxon>
        <taxon>Orbiliaceae</taxon>
        <taxon>Orbilia</taxon>
    </lineage>
</organism>
<feature type="region of interest" description="Disordered" evidence="1">
    <location>
        <begin position="638"/>
        <end position="708"/>
    </location>
</feature>
<sequence>MAAEEDFSPIELAQAVIPVVANVFAQLGAEIANKAGKHQSPHLRRADLQAGTTLGKLAGELGIAGANLKTSSGEHAVASEKCIEAILRQLERACNTRVPSAPSTGMNFLAQISSLRPKSPADRPHANAKNISSVGPAIEFPTLRRIAHGRQDIASVKEALREFQKRSHALHEVESLIQSLGQIQAAQERSNPTAKGLEIVLDLAKDNTPEYPSHVNRTLYDALDLHTACACSAKHLKLAKLRLDTAEDYDGKTVPFEILFPASPFRDRGPIPGREIWHETVLIVVTSKNPAKLPGRRKVKFAGDKGPTHPPAVAEERRKEPELSAGDFCKHLERKLGFCLRFHLTIEGDVPSLRPDKTTYNLVRNVKRSESLSLAKVLRDFGGSLTRRDKFNLAYIIAKSVWQYYGSDWMKNPWTHNDIQFLEEQGIEEGTSGKILATYSPYFNHSFEEANAEPDVGSNIDQSTAILQTSELYHSRGGLTHRYPGVFALAILLIEVIQGHPYNFATDRPFDSGNIKKEHKQVWGLKAECTLLGKQKPPDHEATAGCYSIYQKVIEKCTNGKLFQKASYDPTNSSGLNERREILYREVVHPLKNLLELWESSDFEEPVQGRTAAGQLLPVPGVQFQPTTVNDCMGRHRLHRADDSPRSNSPSHIPTCSYPQATVPNRNQYAYSSNSMPNLERAESETDPHHATYASTAPLSPPPPNYQPQNRKGFKIAIICALKVEFNAVALVVDEFFDNRGECYGRAAHDHNSYRTGRIGKHNVVLALMPCMGKASAASVATALKQSYDGIELALLVGICGGVPKNGNGDDIILGDVIVSNSVIQYDFGRQYDHGFVPKNTPKENLGRANPNVLSFVGILGTDDVVDIVEENTSQYLVRLQRSALRSERTKGKYGYPGASEDRLFEPTYRHKHHSPLKCLTCNQCEKAEDPVCEEAGGSRSFCGDLRCDKSRTVRRDRLEEKKASLELVTAVQKPSIHIGVVASGDGVMRSGVVRDRIVERDRVIAFEMEAAGVWDSLPCVIIKGVCDYSDSHKDKKWQWFAAATAASAMKAILERYSLRDPS</sequence>
<reference evidence="4 5" key="1">
    <citation type="submission" date="2019-10" db="EMBL/GenBank/DDBJ databases">
        <authorList>
            <person name="Palmer J.M."/>
        </authorList>
    </citation>
    <scope>NUCLEOTIDE SEQUENCE [LARGE SCALE GENOMIC DNA]</scope>
    <source>
        <strain evidence="4 5">TWF730</strain>
    </source>
</reference>
<dbReference type="InterPro" id="IPR053137">
    <property type="entry name" value="NLR-like"/>
</dbReference>
<dbReference type="AlphaFoldDB" id="A0AAV9ULT1"/>
<feature type="domain" description="DUF7580" evidence="3">
    <location>
        <begin position="218"/>
        <end position="596"/>
    </location>
</feature>
<evidence type="ECO:0000259" key="2">
    <source>
        <dbReference type="Pfam" id="PF01048"/>
    </source>
</evidence>
<accession>A0AAV9ULT1</accession>
<dbReference type="PANTHER" id="PTHR46082:SF6">
    <property type="entry name" value="AAA+ ATPASE DOMAIN-CONTAINING PROTEIN-RELATED"/>
    <property type="match status" value="1"/>
</dbReference>
<dbReference type="GO" id="GO:0009116">
    <property type="term" value="P:nucleoside metabolic process"/>
    <property type="evidence" value="ECO:0007669"/>
    <property type="project" value="InterPro"/>
</dbReference>
<evidence type="ECO:0000256" key="1">
    <source>
        <dbReference type="SAM" id="MobiDB-lite"/>
    </source>
</evidence>
<feature type="compositionally biased region" description="Basic and acidic residues" evidence="1">
    <location>
        <begin position="680"/>
        <end position="690"/>
    </location>
</feature>
<proteinExistence type="predicted"/>